<feature type="transmembrane region" description="Helical" evidence="7">
    <location>
        <begin position="149"/>
        <end position="172"/>
    </location>
</feature>
<evidence type="ECO:0000256" key="7">
    <source>
        <dbReference type="SAM" id="Phobius"/>
    </source>
</evidence>
<feature type="transmembrane region" description="Helical" evidence="7">
    <location>
        <begin position="83"/>
        <end position="102"/>
    </location>
</feature>
<gene>
    <name evidence="9" type="ORF">NXT3_CH00099</name>
</gene>
<dbReference type="InterPro" id="IPR036259">
    <property type="entry name" value="MFS_trans_sf"/>
</dbReference>
<sequence>MAVQVPKDFRRVIVAASVGNIIEWYDFYIFGSLAAVLSVKFFEQSHPVAALLSTIALFTAGFLIRPLGAFLFGWMGDRVGRKYTFLITLSGMGLGTGAIGLIPTYEAIGLTAAFLLFGLRMIQGLCLGGEYGGAITYVAEHVPDERRGYYTGWLQTSPTLGIVVSLAVIIATRTYFGNEVFEAWAWRVPFLVSFLLVGIAIYIRLQLQETPIFAEIKAKGQMTRNPWKEAFLSSNIKFVGIATIVLIGQGVVWYSGQFWALYFLQQVSKVDALNSAYIVGAALLLATPSLIFFGWLSDIIGRKPVILGGMLLAAITYYPLYLWLGTVTQPDNINYPTAIFIIFILVCYVGMVYGPVGAFLAEYFPGRIRYTSVSVPYHIGNGWGGGLVPFVTSAAFAATGSVGYALIYPIVVPAVCFLLALYLMPETHKVSIWEPVEPRAG</sequence>
<dbReference type="AlphaFoldDB" id="A0A2L0GZQ0"/>
<keyword evidence="2" id="KW-0813">Transport</keyword>
<organism evidence="9 10">
    <name type="scientific">Rhizobium fredii</name>
    <name type="common">Sinorhizobium fredii</name>
    <dbReference type="NCBI Taxonomy" id="380"/>
    <lineage>
        <taxon>Bacteria</taxon>
        <taxon>Pseudomonadati</taxon>
        <taxon>Pseudomonadota</taxon>
        <taxon>Alphaproteobacteria</taxon>
        <taxon>Hyphomicrobiales</taxon>
        <taxon>Rhizobiaceae</taxon>
        <taxon>Sinorhizobium/Ensifer group</taxon>
        <taxon>Sinorhizobium</taxon>
    </lineage>
</organism>
<protein>
    <submittedName>
        <fullName evidence="9">Major facilitator superfamily protein</fullName>
    </submittedName>
</protein>
<evidence type="ECO:0000313" key="10">
    <source>
        <dbReference type="Proteomes" id="UP000239340"/>
    </source>
</evidence>
<feature type="domain" description="Major facilitator superfamily (MFS) profile" evidence="8">
    <location>
        <begin position="12"/>
        <end position="428"/>
    </location>
</feature>
<reference evidence="9 10" key="1">
    <citation type="submission" date="2017-10" db="EMBL/GenBank/DDBJ databases">
        <title>Analysis of the genome sequences of Rhizobium populations associated to common bean (phaseolus vulgaris).</title>
        <authorList>
            <person name="Bustos P."/>
            <person name="Santamaria R.I."/>
            <person name="Miranda-Sanchez F."/>
            <person name="Perez-Carrascal O."/>
            <person name="Juarez S."/>
            <person name="Lozano L."/>
            <person name="Martinez-Flores I."/>
            <person name="Vinuesa P."/>
            <person name="Martinez-Romero E."/>
            <person name="Cevallos M.A."/>
            <person name="Romero D."/>
            <person name="Davila G."/>
            <person name="Gonzalez V."/>
        </authorList>
    </citation>
    <scope>NUCLEOTIDE SEQUENCE [LARGE SCALE GENOMIC DNA]</scope>
    <source>
        <strain evidence="9 10">NXT3</strain>
    </source>
</reference>
<dbReference type="CDD" id="cd17369">
    <property type="entry name" value="MFS_ShiA_like"/>
    <property type="match status" value="1"/>
</dbReference>
<evidence type="ECO:0000256" key="3">
    <source>
        <dbReference type="ARBA" id="ARBA00022475"/>
    </source>
</evidence>
<evidence type="ECO:0000256" key="4">
    <source>
        <dbReference type="ARBA" id="ARBA00022692"/>
    </source>
</evidence>
<feature type="transmembrane region" description="Helical" evidence="7">
    <location>
        <begin position="12"/>
        <end position="37"/>
    </location>
</feature>
<dbReference type="FunFam" id="1.20.1250.20:FF:000001">
    <property type="entry name" value="Dicarboxylate MFS transporter"/>
    <property type="match status" value="1"/>
</dbReference>
<evidence type="ECO:0000313" key="9">
    <source>
        <dbReference type="EMBL" id="AUX74715.1"/>
    </source>
</evidence>
<dbReference type="InterPro" id="IPR005829">
    <property type="entry name" value="Sugar_transporter_CS"/>
</dbReference>
<dbReference type="PANTHER" id="PTHR43045">
    <property type="entry name" value="SHIKIMATE TRANSPORTER"/>
    <property type="match status" value="1"/>
</dbReference>
<keyword evidence="5 7" id="KW-1133">Transmembrane helix</keyword>
<feature type="transmembrane region" description="Helical" evidence="7">
    <location>
        <begin position="184"/>
        <end position="203"/>
    </location>
</feature>
<evidence type="ECO:0000256" key="6">
    <source>
        <dbReference type="ARBA" id="ARBA00023136"/>
    </source>
</evidence>
<feature type="transmembrane region" description="Helical" evidence="7">
    <location>
        <begin position="276"/>
        <end position="296"/>
    </location>
</feature>
<dbReference type="SUPFAM" id="SSF103473">
    <property type="entry name" value="MFS general substrate transporter"/>
    <property type="match status" value="1"/>
</dbReference>
<name>A0A2L0GZQ0_RHIFR</name>
<dbReference type="GO" id="GO:0022857">
    <property type="term" value="F:transmembrane transporter activity"/>
    <property type="evidence" value="ECO:0007669"/>
    <property type="project" value="InterPro"/>
</dbReference>
<dbReference type="PROSITE" id="PS00217">
    <property type="entry name" value="SUGAR_TRANSPORT_2"/>
    <property type="match status" value="1"/>
</dbReference>
<dbReference type="PROSITE" id="PS50850">
    <property type="entry name" value="MFS"/>
    <property type="match status" value="1"/>
</dbReference>
<dbReference type="PANTHER" id="PTHR43045:SF7">
    <property type="entry name" value="MAJOR FACILITATOR SUPERFAMILY TRANSPORTER"/>
    <property type="match status" value="1"/>
</dbReference>
<comment type="subcellular location">
    <subcellularLocation>
        <location evidence="1">Cell membrane</location>
        <topology evidence="1">Multi-pass membrane protein</topology>
    </subcellularLocation>
</comment>
<evidence type="ECO:0000259" key="8">
    <source>
        <dbReference type="PROSITE" id="PS50850"/>
    </source>
</evidence>
<feature type="transmembrane region" description="Helical" evidence="7">
    <location>
        <begin position="108"/>
        <end position="128"/>
    </location>
</feature>
<dbReference type="Gene3D" id="1.20.1250.20">
    <property type="entry name" value="MFS general substrate transporter like domains"/>
    <property type="match status" value="2"/>
</dbReference>
<feature type="transmembrane region" description="Helical" evidence="7">
    <location>
        <begin position="382"/>
        <end position="400"/>
    </location>
</feature>
<proteinExistence type="predicted"/>
<dbReference type="Pfam" id="PF07690">
    <property type="entry name" value="MFS_1"/>
    <property type="match status" value="1"/>
</dbReference>
<feature type="transmembrane region" description="Helical" evidence="7">
    <location>
        <begin position="406"/>
        <end position="424"/>
    </location>
</feature>
<feature type="transmembrane region" description="Helical" evidence="7">
    <location>
        <begin position="305"/>
        <end position="324"/>
    </location>
</feature>
<feature type="transmembrane region" description="Helical" evidence="7">
    <location>
        <begin position="238"/>
        <end position="256"/>
    </location>
</feature>
<dbReference type="RefSeq" id="WP_037422761.1">
    <property type="nucleotide sequence ID" value="NZ_CP024307.1"/>
</dbReference>
<dbReference type="InterPro" id="IPR011701">
    <property type="entry name" value="MFS"/>
</dbReference>
<dbReference type="EMBL" id="CP024307">
    <property type="protein sequence ID" value="AUX74715.1"/>
    <property type="molecule type" value="Genomic_DNA"/>
</dbReference>
<feature type="transmembrane region" description="Helical" evidence="7">
    <location>
        <begin position="49"/>
        <end position="71"/>
    </location>
</feature>
<dbReference type="GO" id="GO:0005886">
    <property type="term" value="C:plasma membrane"/>
    <property type="evidence" value="ECO:0007669"/>
    <property type="project" value="UniProtKB-SubCell"/>
</dbReference>
<keyword evidence="4 7" id="KW-0812">Transmembrane</keyword>
<evidence type="ECO:0000256" key="1">
    <source>
        <dbReference type="ARBA" id="ARBA00004651"/>
    </source>
</evidence>
<keyword evidence="6 7" id="KW-0472">Membrane</keyword>
<accession>A0A2L0GZQ0</accession>
<evidence type="ECO:0000256" key="2">
    <source>
        <dbReference type="ARBA" id="ARBA00022448"/>
    </source>
</evidence>
<feature type="transmembrane region" description="Helical" evidence="7">
    <location>
        <begin position="336"/>
        <end position="361"/>
    </location>
</feature>
<keyword evidence="3" id="KW-1003">Cell membrane</keyword>
<dbReference type="InterPro" id="IPR020846">
    <property type="entry name" value="MFS_dom"/>
</dbReference>
<dbReference type="Proteomes" id="UP000239340">
    <property type="component" value="Chromosome"/>
</dbReference>
<evidence type="ECO:0000256" key="5">
    <source>
        <dbReference type="ARBA" id="ARBA00022989"/>
    </source>
</evidence>